<gene>
    <name evidence="6" type="ORF">C426_1815</name>
</gene>
<comment type="caution">
    <text evidence="6">The sequence shown here is derived from an EMBL/GenBank/DDBJ whole genome shotgun (WGS) entry which is preliminary data.</text>
</comment>
<feature type="domain" description="Glycoside hydrolase family 38 central" evidence="5">
    <location>
        <begin position="281"/>
        <end position="359"/>
    </location>
</feature>
<sequence length="885" mass="103182">MIWPFEKMNKEIKMKKKVHVIHHTHWDLEWYFTSNESFVQLSYHMDEVMRALESNEISYYLLDGQMSILDEYLQSFPEQKTRIKKLVQAQKLWIGPWYTQTDELIVSGESIIRNLTLGMELAEDLGSYMNIGYLPDSFGQSKDMPKIYKGLGIDRTVFWRGLPEEKTKDREFHWQAEDGSSVLASNIKDGYFVGVGLIYSDQAQDLMSQIEDGAVGQNLVLPVGGDQRYVDFNLRERIDFYNQNLTDYELEESNYDKLFSELEKEDLSTIEGEFISSSVSKIHRSIYSSRYDHKYLNDKLERRMIYQVEPLVLMAEKLGIPHKQGLIDRIWKLLAKNQAHDSAGGCNSDKTNRIIRERFIEADQLSYSVVDYLTRKISESQIQVTHNQLSIFNTLPWKVTKTVKIQVSTDFKHIQLKNSEDKSVSFDLLHTRKEYSGEIRREESERDPDKFYYIHEIAVEVTVPSLSFVNYQVEKDTSIAEALIPSEQDYIENDYFQISFTDGQLQLLDKKTQQTYQNILSFEDGGDEGDTYDYSPAHDDRVFTLTLEKSQRTILCGDLYQEMVLMGYWKLPQNLVARKEGVLNQTQEYELKIALKKGSKQVECHLVIDNQVMDHRMRAVINLPSANQYSYTDTPFGTIQREAEDPHLKDWQEIGWREEPTSIYPMLKWVNVHDSNESWTIFAKGIKEYQLIGEEHRQLALTLFRSVGFLGRPDLLRRPGVASGNAFKYIPTPDSQLLEKLTFKFAINLNQDYKPAQINKEYLDYALSLPFYQIQNLNLFTTTLKYFVSNSLKEKISCPKNIRLQAPDLVFSSLRKNKLYGGWDLRVYNPSYETVKGENFILAERELFYEFVNLKGIALTERQKNSKINLGDFRAGQIKTVHFID</sequence>
<dbReference type="GO" id="GO:0046872">
    <property type="term" value="F:metal ion binding"/>
    <property type="evidence" value="ECO:0007669"/>
    <property type="project" value="UniProtKB-KW"/>
</dbReference>
<dbReference type="Pfam" id="PF01074">
    <property type="entry name" value="Glyco_hydro_38N"/>
    <property type="match status" value="1"/>
</dbReference>
<dbReference type="CDD" id="cd10815">
    <property type="entry name" value="GH38N_AMII_EcMngB_like"/>
    <property type="match status" value="1"/>
</dbReference>
<dbReference type="InterPro" id="IPR037094">
    <property type="entry name" value="Glyco_hydro_38_cen_sf"/>
</dbReference>
<dbReference type="Pfam" id="PF07748">
    <property type="entry name" value="Glyco_hydro_38C"/>
    <property type="match status" value="1"/>
</dbReference>
<comment type="similarity">
    <text evidence="1">Belongs to the glycosyl hydrolase 38 family.</text>
</comment>
<evidence type="ECO:0000313" key="6">
    <source>
        <dbReference type="EMBL" id="EKF50890.1"/>
    </source>
</evidence>
<dbReference type="Proteomes" id="UP000006787">
    <property type="component" value="Unassembled WGS sequence"/>
</dbReference>
<evidence type="ECO:0000259" key="5">
    <source>
        <dbReference type="SMART" id="SM00872"/>
    </source>
</evidence>
<dbReference type="Pfam" id="PF09261">
    <property type="entry name" value="Alpha-mann_mid"/>
    <property type="match status" value="1"/>
</dbReference>
<evidence type="ECO:0000256" key="2">
    <source>
        <dbReference type="ARBA" id="ARBA00022723"/>
    </source>
</evidence>
<dbReference type="InterPro" id="IPR015341">
    <property type="entry name" value="Glyco_hydro_38_cen"/>
</dbReference>
<dbReference type="SUPFAM" id="SSF74650">
    <property type="entry name" value="Galactose mutarotase-like"/>
    <property type="match status" value="1"/>
</dbReference>
<organism evidence="6 7">
    <name type="scientific">Lactococcus garvieae DCC43</name>
    <dbReference type="NCBI Taxonomy" id="1231377"/>
    <lineage>
        <taxon>Bacteria</taxon>
        <taxon>Bacillati</taxon>
        <taxon>Bacillota</taxon>
        <taxon>Bacilli</taxon>
        <taxon>Lactobacillales</taxon>
        <taxon>Streptococcaceae</taxon>
        <taxon>Lactococcus</taxon>
    </lineage>
</organism>
<dbReference type="InterPro" id="IPR028995">
    <property type="entry name" value="Glyco_hydro_57/38_cen_sf"/>
</dbReference>
<name>K2PHH1_9LACT</name>
<protein>
    <submittedName>
        <fullName evidence="6">Alpha-mannosidase</fullName>
        <ecNumber evidence="6">3.2.1.24</ecNumber>
    </submittedName>
</protein>
<dbReference type="eggNOG" id="COG0383">
    <property type="taxonomic scope" value="Bacteria"/>
</dbReference>
<dbReference type="InterPro" id="IPR027291">
    <property type="entry name" value="Glyco_hydro_38_N_sf"/>
</dbReference>
<accession>K2PHH1</accession>
<evidence type="ECO:0000313" key="7">
    <source>
        <dbReference type="Proteomes" id="UP000006787"/>
    </source>
</evidence>
<evidence type="ECO:0000256" key="1">
    <source>
        <dbReference type="ARBA" id="ARBA00009792"/>
    </source>
</evidence>
<dbReference type="AlphaFoldDB" id="K2PHH1"/>
<dbReference type="PATRIC" id="fig|1231377.3.peg.1795"/>
<dbReference type="GO" id="GO:0009313">
    <property type="term" value="P:oligosaccharide catabolic process"/>
    <property type="evidence" value="ECO:0007669"/>
    <property type="project" value="TreeGrafter"/>
</dbReference>
<dbReference type="GO" id="GO:0030246">
    <property type="term" value="F:carbohydrate binding"/>
    <property type="evidence" value="ECO:0007669"/>
    <property type="project" value="InterPro"/>
</dbReference>
<dbReference type="SMART" id="SM00872">
    <property type="entry name" value="Alpha-mann_mid"/>
    <property type="match status" value="1"/>
</dbReference>
<evidence type="ECO:0000256" key="3">
    <source>
        <dbReference type="ARBA" id="ARBA00022801"/>
    </source>
</evidence>
<dbReference type="PANTHER" id="PTHR46017:SF2">
    <property type="entry name" value="MANNOSYLGLYCERATE HYDROLASE"/>
    <property type="match status" value="1"/>
</dbReference>
<dbReference type="Gene3D" id="3.20.110.10">
    <property type="entry name" value="Glycoside hydrolase 38, N terminal domain"/>
    <property type="match status" value="1"/>
</dbReference>
<keyword evidence="3 6" id="KW-0378">Hydrolase</keyword>
<keyword evidence="4 6" id="KW-0326">Glycosidase</keyword>
<proteinExistence type="inferred from homology"/>
<dbReference type="SUPFAM" id="SSF88713">
    <property type="entry name" value="Glycoside hydrolase/deacetylase"/>
    <property type="match status" value="1"/>
</dbReference>
<dbReference type="InterPro" id="IPR011682">
    <property type="entry name" value="Glyco_hydro_38_C"/>
</dbReference>
<dbReference type="EC" id="3.2.1.24" evidence="6"/>
<dbReference type="Gene3D" id="1.20.1270.50">
    <property type="entry name" value="Glycoside hydrolase family 38, central domain"/>
    <property type="match status" value="1"/>
</dbReference>
<dbReference type="InterPro" id="IPR011330">
    <property type="entry name" value="Glyco_hydro/deAcase_b/a-brl"/>
</dbReference>
<reference evidence="6 7" key="1">
    <citation type="journal article" date="2012" name="J. Bacteriol.">
        <title>Genome Sequence of the Bacteriocin-Producing Strain Lactococcus garvieae DCC43.</title>
        <authorList>
            <person name="Gabrielsen C."/>
            <person name="Brede D.A."/>
            <person name="Hernandez P.E."/>
            <person name="Nes I.F."/>
            <person name="Diep D.B."/>
        </authorList>
    </citation>
    <scope>NUCLEOTIDE SEQUENCE [LARGE SCALE GENOMIC DNA]</scope>
    <source>
        <strain evidence="6 7">DCC43</strain>
    </source>
</reference>
<dbReference type="PANTHER" id="PTHR46017">
    <property type="entry name" value="ALPHA-MANNOSIDASE 2C1"/>
    <property type="match status" value="1"/>
</dbReference>
<dbReference type="SUPFAM" id="SSF88688">
    <property type="entry name" value="Families 57/38 glycoside transferase middle domain"/>
    <property type="match status" value="1"/>
</dbReference>
<dbReference type="EMBL" id="AMQS01000031">
    <property type="protein sequence ID" value="EKF50890.1"/>
    <property type="molecule type" value="Genomic_DNA"/>
</dbReference>
<dbReference type="GO" id="GO:0006013">
    <property type="term" value="P:mannose metabolic process"/>
    <property type="evidence" value="ECO:0007669"/>
    <property type="project" value="InterPro"/>
</dbReference>
<dbReference type="Gene3D" id="2.70.98.30">
    <property type="entry name" value="Golgi alpha-mannosidase II, domain 4"/>
    <property type="match status" value="1"/>
</dbReference>
<evidence type="ECO:0000256" key="4">
    <source>
        <dbReference type="ARBA" id="ARBA00023295"/>
    </source>
</evidence>
<dbReference type="InterPro" id="IPR011013">
    <property type="entry name" value="Gal_mutarotase_sf_dom"/>
</dbReference>
<keyword evidence="2" id="KW-0479">Metal-binding</keyword>
<dbReference type="GO" id="GO:0004559">
    <property type="term" value="F:alpha-mannosidase activity"/>
    <property type="evidence" value="ECO:0007669"/>
    <property type="project" value="UniProtKB-EC"/>
</dbReference>
<dbReference type="InterPro" id="IPR000602">
    <property type="entry name" value="Glyco_hydro_38_N"/>
</dbReference>